<dbReference type="GeneID" id="56083315"/>
<name>A0A7D5P6Z4_9EURY</name>
<dbReference type="KEGG" id="hpel:HZS54_11960"/>
<reference evidence="1 2" key="1">
    <citation type="submission" date="2020-07" db="EMBL/GenBank/DDBJ databases">
        <title>Halosimplex litoreum sp. nov. and Halosimplex rubrum sp. nov., isolated from different salt environments.</title>
        <authorList>
            <person name="Cui H."/>
        </authorList>
    </citation>
    <scope>NUCLEOTIDE SEQUENCE [LARGE SCALE GENOMIC DNA]</scope>
    <source>
        <strain evidence="1 2">R2</strain>
    </source>
</reference>
<accession>A0A7D5P6Z4</accession>
<dbReference type="RefSeq" id="WP_179922751.1">
    <property type="nucleotide sequence ID" value="NZ_CP058909.1"/>
</dbReference>
<dbReference type="AlphaFoldDB" id="A0A7D5P6Z4"/>
<evidence type="ECO:0000313" key="2">
    <source>
        <dbReference type="Proteomes" id="UP000509346"/>
    </source>
</evidence>
<evidence type="ECO:0000313" key="1">
    <source>
        <dbReference type="EMBL" id="QLH82283.1"/>
    </source>
</evidence>
<sequence>MRGEVNIGVESSCIRKKQQTTAVNNGVATMGYHTTSGTDDERTVSEGDSVIFSGTGYRTEGEVTKKYDDGSFMVEWTSNGEERGQIFRPKVFDRSAFVEHEPKEEQTE</sequence>
<protein>
    <submittedName>
        <fullName evidence="1">Uncharacterized protein</fullName>
    </submittedName>
</protein>
<gene>
    <name evidence="1" type="ORF">HZS54_11960</name>
</gene>
<proteinExistence type="predicted"/>
<organism evidence="1 2">
    <name type="scientific">Halosimplex pelagicum</name>
    <dbReference type="NCBI Taxonomy" id="869886"/>
    <lineage>
        <taxon>Archaea</taxon>
        <taxon>Methanobacteriati</taxon>
        <taxon>Methanobacteriota</taxon>
        <taxon>Stenosarchaea group</taxon>
        <taxon>Halobacteria</taxon>
        <taxon>Halobacteriales</taxon>
        <taxon>Haloarculaceae</taxon>
        <taxon>Halosimplex</taxon>
    </lineage>
</organism>
<dbReference type="Proteomes" id="UP000509346">
    <property type="component" value="Chromosome"/>
</dbReference>
<keyword evidence="2" id="KW-1185">Reference proteome</keyword>
<dbReference type="EMBL" id="CP058909">
    <property type="protein sequence ID" value="QLH82283.1"/>
    <property type="molecule type" value="Genomic_DNA"/>
</dbReference>